<feature type="compositionally biased region" description="Polar residues" evidence="11">
    <location>
        <begin position="36"/>
        <end position="45"/>
    </location>
</feature>
<dbReference type="InterPro" id="IPR001650">
    <property type="entry name" value="Helicase_C-like"/>
</dbReference>
<evidence type="ECO:0000256" key="2">
    <source>
        <dbReference type="ARBA" id="ARBA00007025"/>
    </source>
</evidence>
<dbReference type="EMBL" id="KL142383">
    <property type="protein sequence ID" value="KDR74524.1"/>
    <property type="molecule type" value="Genomic_DNA"/>
</dbReference>
<proteinExistence type="inferred from homology"/>
<evidence type="ECO:0000256" key="7">
    <source>
        <dbReference type="ARBA" id="ARBA00022806"/>
    </source>
</evidence>
<feature type="domain" description="Helicase C-terminal" evidence="14">
    <location>
        <begin position="768"/>
        <end position="925"/>
    </location>
</feature>
<dbReference type="PROSITE" id="PS50089">
    <property type="entry name" value="ZF_RING_2"/>
    <property type="match status" value="1"/>
</dbReference>
<dbReference type="GO" id="GO:0004386">
    <property type="term" value="F:helicase activity"/>
    <property type="evidence" value="ECO:0007669"/>
    <property type="project" value="UniProtKB-KW"/>
</dbReference>
<dbReference type="SUPFAM" id="SSF52540">
    <property type="entry name" value="P-loop containing nucleoside triphosphate hydrolases"/>
    <property type="match status" value="2"/>
</dbReference>
<dbReference type="InterPro" id="IPR038718">
    <property type="entry name" value="SNF2-like_sf"/>
</dbReference>
<dbReference type="InterPro" id="IPR050628">
    <property type="entry name" value="SNF2_RAD54_helicase_TF"/>
</dbReference>
<evidence type="ECO:0000256" key="4">
    <source>
        <dbReference type="ARBA" id="ARBA00022741"/>
    </source>
</evidence>
<keyword evidence="8" id="KW-0862">Zinc</keyword>
<dbReference type="GO" id="GO:0016787">
    <property type="term" value="F:hydrolase activity"/>
    <property type="evidence" value="ECO:0007669"/>
    <property type="project" value="UniProtKB-KW"/>
</dbReference>
<dbReference type="SUPFAM" id="SSF57850">
    <property type="entry name" value="RING/U-box"/>
    <property type="match status" value="1"/>
</dbReference>
<dbReference type="InterPro" id="IPR013083">
    <property type="entry name" value="Znf_RING/FYVE/PHD"/>
</dbReference>
<feature type="region of interest" description="Disordered" evidence="11">
    <location>
        <begin position="104"/>
        <end position="158"/>
    </location>
</feature>
<dbReference type="Gene3D" id="3.40.50.10810">
    <property type="entry name" value="Tandem AAA-ATPase domain"/>
    <property type="match status" value="1"/>
</dbReference>
<dbReference type="InterPro" id="IPR049730">
    <property type="entry name" value="SNF2/RAD54-like_C"/>
</dbReference>
<feature type="domain" description="Helicase ATP-binding" evidence="13">
    <location>
        <begin position="344"/>
        <end position="516"/>
    </location>
</feature>
<dbReference type="PROSITE" id="PS00690">
    <property type="entry name" value="DEAH_ATP_HELICASE"/>
    <property type="match status" value="1"/>
</dbReference>
<dbReference type="GO" id="GO:0008094">
    <property type="term" value="F:ATP-dependent activity, acting on DNA"/>
    <property type="evidence" value="ECO:0007669"/>
    <property type="project" value="TreeGrafter"/>
</dbReference>
<feature type="region of interest" description="Disordered" evidence="11">
    <location>
        <begin position="246"/>
        <end position="265"/>
    </location>
</feature>
<dbReference type="InterPro" id="IPR000330">
    <property type="entry name" value="SNF2_N"/>
</dbReference>
<dbReference type="InterPro" id="IPR014001">
    <property type="entry name" value="Helicase_ATP-bd"/>
</dbReference>
<dbReference type="PROSITE" id="PS51192">
    <property type="entry name" value="HELICASE_ATP_BIND_1"/>
    <property type="match status" value="1"/>
</dbReference>
<accession>A0A067T3N5</accession>
<dbReference type="Pfam" id="PF00176">
    <property type="entry name" value="SNF2-rel_dom"/>
    <property type="match status" value="1"/>
</dbReference>
<name>A0A067T3N5_GALM3</name>
<dbReference type="SMART" id="SM00490">
    <property type="entry name" value="HELICc"/>
    <property type="match status" value="1"/>
</dbReference>
<evidence type="ECO:0000313" key="15">
    <source>
        <dbReference type="EMBL" id="KDR74524.1"/>
    </source>
</evidence>
<dbReference type="Proteomes" id="UP000027222">
    <property type="component" value="Unassembled WGS sequence"/>
</dbReference>
<dbReference type="InterPro" id="IPR002464">
    <property type="entry name" value="DNA/RNA_helicase_DEAH_CS"/>
</dbReference>
<dbReference type="CDD" id="cd18793">
    <property type="entry name" value="SF2_C_SNF"/>
    <property type="match status" value="1"/>
</dbReference>
<keyword evidence="16" id="KW-1185">Reference proteome</keyword>
<gene>
    <name evidence="15" type="ORF">GALMADRAFT_250529</name>
</gene>
<dbReference type="GO" id="GO:0008270">
    <property type="term" value="F:zinc ion binding"/>
    <property type="evidence" value="ECO:0007669"/>
    <property type="project" value="UniProtKB-KW"/>
</dbReference>
<dbReference type="PROSITE" id="PS51194">
    <property type="entry name" value="HELICASE_CTER"/>
    <property type="match status" value="1"/>
</dbReference>
<dbReference type="GO" id="GO:0005524">
    <property type="term" value="F:ATP binding"/>
    <property type="evidence" value="ECO:0007669"/>
    <property type="project" value="UniProtKB-KW"/>
</dbReference>
<dbReference type="PANTHER" id="PTHR45626">
    <property type="entry name" value="TRANSCRIPTION TERMINATION FACTOR 2-RELATED"/>
    <property type="match status" value="1"/>
</dbReference>
<dbReference type="GO" id="GO:0006289">
    <property type="term" value="P:nucleotide-excision repair"/>
    <property type="evidence" value="ECO:0007669"/>
    <property type="project" value="TreeGrafter"/>
</dbReference>
<evidence type="ECO:0000256" key="11">
    <source>
        <dbReference type="SAM" id="MobiDB-lite"/>
    </source>
</evidence>
<keyword evidence="3" id="KW-0479">Metal-binding</keyword>
<evidence type="ECO:0000256" key="10">
    <source>
        <dbReference type="PROSITE-ProRule" id="PRU00175"/>
    </source>
</evidence>
<evidence type="ECO:0000256" key="6">
    <source>
        <dbReference type="ARBA" id="ARBA00022801"/>
    </source>
</evidence>
<keyword evidence="7" id="KW-0347">Helicase</keyword>
<evidence type="ECO:0000256" key="8">
    <source>
        <dbReference type="ARBA" id="ARBA00022833"/>
    </source>
</evidence>
<comment type="similarity">
    <text evidence="2">Belongs to the SNF2/RAD54 helicase family.</text>
</comment>
<evidence type="ECO:0008006" key="17">
    <source>
        <dbReference type="Google" id="ProtNLM"/>
    </source>
</evidence>
<evidence type="ECO:0000259" key="12">
    <source>
        <dbReference type="PROSITE" id="PS50089"/>
    </source>
</evidence>
<feature type="region of interest" description="Disordered" evidence="11">
    <location>
        <begin position="1"/>
        <end position="91"/>
    </location>
</feature>
<dbReference type="SMART" id="SM00487">
    <property type="entry name" value="DEXDc"/>
    <property type="match status" value="1"/>
</dbReference>
<feature type="compositionally biased region" description="Acidic residues" evidence="11">
    <location>
        <begin position="215"/>
        <end position="233"/>
    </location>
</feature>
<dbReference type="InterPro" id="IPR027417">
    <property type="entry name" value="P-loop_NTPase"/>
</dbReference>
<comment type="subcellular location">
    <subcellularLocation>
        <location evidence="1">Nucleus</location>
    </subcellularLocation>
</comment>
<evidence type="ECO:0000313" key="16">
    <source>
        <dbReference type="Proteomes" id="UP000027222"/>
    </source>
</evidence>
<dbReference type="AlphaFoldDB" id="A0A067T3N5"/>
<evidence type="ECO:0000259" key="14">
    <source>
        <dbReference type="PROSITE" id="PS51194"/>
    </source>
</evidence>
<feature type="compositionally biased region" description="Polar residues" evidence="11">
    <location>
        <begin position="1"/>
        <end position="11"/>
    </location>
</feature>
<evidence type="ECO:0000256" key="5">
    <source>
        <dbReference type="ARBA" id="ARBA00022771"/>
    </source>
</evidence>
<dbReference type="Pfam" id="PF00271">
    <property type="entry name" value="Helicase_C"/>
    <property type="match status" value="1"/>
</dbReference>
<evidence type="ECO:0000259" key="13">
    <source>
        <dbReference type="PROSITE" id="PS51192"/>
    </source>
</evidence>
<dbReference type="GO" id="GO:0005634">
    <property type="term" value="C:nucleus"/>
    <property type="evidence" value="ECO:0007669"/>
    <property type="project" value="UniProtKB-SubCell"/>
</dbReference>
<keyword evidence="4" id="KW-0547">Nucleotide-binding</keyword>
<dbReference type="Pfam" id="PF00097">
    <property type="entry name" value="zf-C3HC4"/>
    <property type="match status" value="1"/>
</dbReference>
<feature type="compositionally biased region" description="Low complexity" evidence="11">
    <location>
        <begin position="13"/>
        <end position="34"/>
    </location>
</feature>
<dbReference type="OrthoDB" id="448448at2759"/>
<feature type="region of interest" description="Disordered" evidence="11">
    <location>
        <begin position="213"/>
        <end position="233"/>
    </location>
</feature>
<protein>
    <recommendedName>
        <fullName evidence="17">DNA repair protein RAD16</fullName>
    </recommendedName>
</protein>
<dbReference type="CDD" id="cd18008">
    <property type="entry name" value="DEXDc_SHPRH-like"/>
    <property type="match status" value="1"/>
</dbReference>
<evidence type="ECO:0000256" key="1">
    <source>
        <dbReference type="ARBA" id="ARBA00004123"/>
    </source>
</evidence>
<feature type="compositionally biased region" description="Acidic residues" evidence="11">
    <location>
        <begin position="129"/>
        <end position="151"/>
    </location>
</feature>
<reference evidence="16" key="1">
    <citation type="journal article" date="2014" name="Proc. Natl. Acad. Sci. U.S.A.">
        <title>Extensive sampling of basidiomycete genomes demonstrates inadequacy of the white-rot/brown-rot paradigm for wood decay fungi.</title>
        <authorList>
            <person name="Riley R."/>
            <person name="Salamov A.A."/>
            <person name="Brown D.W."/>
            <person name="Nagy L.G."/>
            <person name="Floudas D."/>
            <person name="Held B.W."/>
            <person name="Levasseur A."/>
            <person name="Lombard V."/>
            <person name="Morin E."/>
            <person name="Otillar R."/>
            <person name="Lindquist E.A."/>
            <person name="Sun H."/>
            <person name="LaButti K.M."/>
            <person name="Schmutz J."/>
            <person name="Jabbour D."/>
            <person name="Luo H."/>
            <person name="Baker S.E."/>
            <person name="Pisabarro A.G."/>
            <person name="Walton J.D."/>
            <person name="Blanchette R.A."/>
            <person name="Henrissat B."/>
            <person name="Martin F."/>
            <person name="Cullen D."/>
            <person name="Hibbett D.S."/>
            <person name="Grigoriev I.V."/>
        </authorList>
    </citation>
    <scope>NUCLEOTIDE SEQUENCE [LARGE SCALE GENOMIC DNA]</scope>
    <source>
        <strain evidence="16">CBS 339.88</strain>
    </source>
</reference>
<keyword evidence="6" id="KW-0378">Hydrolase</keyword>
<dbReference type="Gene3D" id="3.30.40.10">
    <property type="entry name" value="Zinc/RING finger domain, C3HC4 (zinc finger)"/>
    <property type="match status" value="1"/>
</dbReference>
<dbReference type="STRING" id="685588.A0A067T3N5"/>
<keyword evidence="9" id="KW-0067">ATP-binding</keyword>
<dbReference type="InterPro" id="IPR001841">
    <property type="entry name" value="Znf_RING"/>
</dbReference>
<organism evidence="15 16">
    <name type="scientific">Galerina marginata (strain CBS 339.88)</name>
    <dbReference type="NCBI Taxonomy" id="685588"/>
    <lineage>
        <taxon>Eukaryota</taxon>
        <taxon>Fungi</taxon>
        <taxon>Dikarya</taxon>
        <taxon>Basidiomycota</taxon>
        <taxon>Agaricomycotina</taxon>
        <taxon>Agaricomycetes</taxon>
        <taxon>Agaricomycetidae</taxon>
        <taxon>Agaricales</taxon>
        <taxon>Agaricineae</taxon>
        <taxon>Strophariaceae</taxon>
        <taxon>Galerina</taxon>
    </lineage>
</organism>
<dbReference type="InterPro" id="IPR018957">
    <property type="entry name" value="Znf_C3HC4_RING-type"/>
</dbReference>
<dbReference type="PANTHER" id="PTHR45626:SF12">
    <property type="entry name" value="DNA REPAIR PROTEIN RAD16"/>
    <property type="match status" value="1"/>
</dbReference>
<evidence type="ECO:0000256" key="3">
    <source>
        <dbReference type="ARBA" id="ARBA00022723"/>
    </source>
</evidence>
<evidence type="ECO:0000256" key="9">
    <source>
        <dbReference type="ARBA" id="ARBA00022840"/>
    </source>
</evidence>
<dbReference type="SMART" id="SM00184">
    <property type="entry name" value="RING"/>
    <property type="match status" value="1"/>
</dbReference>
<feature type="domain" description="RING-type" evidence="12">
    <location>
        <begin position="686"/>
        <end position="729"/>
    </location>
</feature>
<dbReference type="HOGENOM" id="CLU_000315_2_1_1"/>
<keyword evidence="5 10" id="KW-0863">Zinc-finger</keyword>
<sequence length="938" mass="105159">MDRVTRQSSRRVASLSATATPSSNASPFSSRPESIVTGTETPITSDTEDVVVVKMRSASARGRYKRPAQSEDDADDSPSRAPAPKRRAVSSKVYVSAPVTLNKGKQKATVAIKSKGKGKAKAVETPLPSDDDAEEELEYNEDEPIEIDESDGSGSEFKVSEDEEIMLDAAVRLSLRTTSANGASSSNRTAGASPAAILRAAAAERRLARKNKDVDVDDYQDPDSEDLDASSDDDIPIHLSVSLKKSMTLSQMRQSQKENRKASAIARNANKKEERALMLKLGRQLTHAERTSVALRRNHPELRDVWGDLAKDIPIVAPKKAEQPANLKLTLLPFQQESLYWMREQEKGIWHGGMLADEMGMGKTIQIISLLVTDGSKPNLVVAPTVAIMQWRNEIATHTDGMKVLVWHGSSRESDVAELKKYDVVLTTYSVLESCFRKQQSGFKRKGMIVKEKSPVHQVDWHRIILDEAHNIKERQTNTAKAAFQLKSAYKWCLSGTPLQNRVGELYSLIRFLGGDPFSYYFCKLCECKSLHWTFSDKKTCDDCGHSPMQHTCFWNTEILTPIQKSGMSGPGKDAFKKLKILLDRMMLRRTKLQKADDLGLPPRTVIVRRDYFSPEEKELYLSLFSDAKRQFSTYLDNGTVLNNYSNIFSLLTRMRQMACHPDLVLRSKTNATKFVQDISDDTTVCRICNDIAEDAIQSRCRHIFDRECIKQYLEIASEEETPACPVCHLPLTIDLEAPAMVLEENTANVRQGILGRLNLDNWRSSSKIEALVEELTNLRLQEATTKSIVFSQFVNFLDLIAFRLQKAGFSVCRLEGSMSPQARDATIKHFMNNVNVTVFLVSLKAGGVALNLTEASRVYLMDSWWNPAVEYQAMDRIHRLGQRRPVQAIKLVVEDSIESRIVQLQEKKSAMVDATLSTDDSAMGRLTPEDLGFLFRL</sequence>
<dbReference type="Gene3D" id="3.40.50.300">
    <property type="entry name" value="P-loop containing nucleotide triphosphate hydrolases"/>
    <property type="match status" value="1"/>
</dbReference>